<comment type="caution">
    <text evidence="2">The sequence shown here is derived from an EMBL/GenBank/DDBJ whole genome shotgun (WGS) entry which is preliminary data.</text>
</comment>
<dbReference type="EMBL" id="MLYV02000990">
    <property type="protein sequence ID" value="PSR74359.1"/>
    <property type="molecule type" value="Genomic_DNA"/>
</dbReference>
<reference evidence="2 3" key="1">
    <citation type="submission" date="2018-02" db="EMBL/GenBank/DDBJ databases">
        <title>Genome sequence of the basidiomycete white-rot fungus Phlebia centrifuga.</title>
        <authorList>
            <person name="Granchi Z."/>
            <person name="Peng M."/>
            <person name="de Vries R.P."/>
            <person name="Hilden K."/>
            <person name="Makela M.R."/>
            <person name="Grigoriev I."/>
            <person name="Riley R."/>
        </authorList>
    </citation>
    <scope>NUCLEOTIDE SEQUENCE [LARGE SCALE GENOMIC DNA]</scope>
    <source>
        <strain evidence="2 3">FBCC195</strain>
    </source>
</reference>
<accession>A0A2R6NPD8</accession>
<organism evidence="2 3">
    <name type="scientific">Hermanssonia centrifuga</name>
    <dbReference type="NCBI Taxonomy" id="98765"/>
    <lineage>
        <taxon>Eukaryota</taxon>
        <taxon>Fungi</taxon>
        <taxon>Dikarya</taxon>
        <taxon>Basidiomycota</taxon>
        <taxon>Agaricomycotina</taxon>
        <taxon>Agaricomycetes</taxon>
        <taxon>Polyporales</taxon>
        <taxon>Meruliaceae</taxon>
        <taxon>Hermanssonia</taxon>
    </lineage>
</organism>
<proteinExistence type="predicted"/>
<gene>
    <name evidence="2" type="ORF">PHLCEN_2v9867</name>
</gene>
<evidence type="ECO:0000313" key="3">
    <source>
        <dbReference type="Proteomes" id="UP000186601"/>
    </source>
</evidence>
<dbReference type="AlphaFoldDB" id="A0A2R6NPD8"/>
<evidence type="ECO:0000256" key="1">
    <source>
        <dbReference type="SAM" id="MobiDB-lite"/>
    </source>
</evidence>
<dbReference type="Proteomes" id="UP000186601">
    <property type="component" value="Unassembled WGS sequence"/>
</dbReference>
<feature type="region of interest" description="Disordered" evidence="1">
    <location>
        <begin position="1"/>
        <end position="37"/>
    </location>
</feature>
<protein>
    <submittedName>
        <fullName evidence="2">Uncharacterized protein</fullName>
    </submittedName>
</protein>
<sequence length="55" mass="5886">MAVKLSNVAGQSDGTNRQTDSDNPNNQKQLQSPTVCRQALRRNTAWGKGLGMGIA</sequence>
<feature type="compositionally biased region" description="Polar residues" evidence="1">
    <location>
        <begin position="8"/>
        <end position="35"/>
    </location>
</feature>
<evidence type="ECO:0000313" key="2">
    <source>
        <dbReference type="EMBL" id="PSR74359.1"/>
    </source>
</evidence>
<keyword evidence="3" id="KW-1185">Reference proteome</keyword>
<name>A0A2R6NPD8_9APHY</name>